<keyword evidence="2" id="KW-0802">TPR repeat</keyword>
<dbReference type="Gene3D" id="1.25.40.10">
    <property type="entry name" value="Tetratricopeptide repeat domain"/>
    <property type="match status" value="1"/>
</dbReference>
<dbReference type="OrthoDB" id="420195at2759"/>
<accession>A0A5Q4BHN1</accession>
<dbReference type="PANTHER" id="PTHR46035">
    <property type="entry name" value="TETRATRICOPEPTIDE REPEAT PROTEIN 4"/>
    <property type="match status" value="1"/>
</dbReference>
<dbReference type="InterPro" id="IPR044059">
    <property type="entry name" value="Csn1/TTC4_wheel"/>
</dbReference>
<keyword evidence="7" id="KW-1185">Reference proteome</keyword>
<dbReference type="EMBL" id="PUHP01001261">
    <property type="protein sequence ID" value="TQN66286.1"/>
    <property type="molecule type" value="Genomic_DNA"/>
</dbReference>
<dbReference type="PANTHER" id="PTHR46035:SF1">
    <property type="entry name" value="TETRATRICOPEPTIDE REPEAT PROTEIN 4"/>
    <property type="match status" value="1"/>
</dbReference>
<evidence type="ECO:0000256" key="1">
    <source>
        <dbReference type="ARBA" id="ARBA00022737"/>
    </source>
</evidence>
<evidence type="ECO:0000313" key="6">
    <source>
        <dbReference type="EMBL" id="TQN66286.1"/>
    </source>
</evidence>
<dbReference type="GO" id="GO:0005829">
    <property type="term" value="C:cytosol"/>
    <property type="evidence" value="ECO:0007669"/>
    <property type="project" value="TreeGrafter"/>
</dbReference>
<dbReference type="InterPro" id="IPR019734">
    <property type="entry name" value="TPR_rpt"/>
</dbReference>
<evidence type="ECO:0000259" key="5">
    <source>
        <dbReference type="Pfam" id="PF18972"/>
    </source>
</evidence>
<dbReference type="SUPFAM" id="SSF48452">
    <property type="entry name" value="TPR-like"/>
    <property type="match status" value="1"/>
</dbReference>
<dbReference type="GO" id="GO:0005634">
    <property type="term" value="C:nucleus"/>
    <property type="evidence" value="ECO:0007669"/>
    <property type="project" value="TreeGrafter"/>
</dbReference>
<feature type="region of interest" description="Disordered" evidence="4">
    <location>
        <begin position="26"/>
        <end position="50"/>
    </location>
</feature>
<dbReference type="GO" id="GO:0006457">
    <property type="term" value="P:protein folding"/>
    <property type="evidence" value="ECO:0007669"/>
    <property type="project" value="TreeGrafter"/>
</dbReference>
<dbReference type="SMART" id="SM00028">
    <property type="entry name" value="TPR"/>
    <property type="match status" value="3"/>
</dbReference>
<evidence type="ECO:0000256" key="4">
    <source>
        <dbReference type="SAM" id="MobiDB-lite"/>
    </source>
</evidence>
<comment type="caution">
    <text evidence="6">The sequence shown here is derived from an EMBL/GenBank/DDBJ whole genome shotgun (WGS) entry which is preliminary data.</text>
</comment>
<comment type="similarity">
    <text evidence="3">Belongs to the TTC4 family.</text>
</comment>
<proteinExistence type="inferred from homology"/>
<organism evidence="6 7">
    <name type="scientific">Colletotrichum shisoi</name>
    <dbReference type="NCBI Taxonomy" id="2078593"/>
    <lineage>
        <taxon>Eukaryota</taxon>
        <taxon>Fungi</taxon>
        <taxon>Dikarya</taxon>
        <taxon>Ascomycota</taxon>
        <taxon>Pezizomycotina</taxon>
        <taxon>Sordariomycetes</taxon>
        <taxon>Hypocreomycetidae</taxon>
        <taxon>Glomerellales</taxon>
        <taxon>Glomerellaceae</taxon>
        <taxon>Colletotrichum</taxon>
        <taxon>Colletotrichum destructivum species complex</taxon>
    </lineage>
</organism>
<evidence type="ECO:0000256" key="2">
    <source>
        <dbReference type="ARBA" id="ARBA00022803"/>
    </source>
</evidence>
<gene>
    <name evidence="6" type="primary">CNS1</name>
    <name evidence="6" type="ORF">CSHISOI_09145</name>
</gene>
<dbReference type="Proteomes" id="UP000326340">
    <property type="component" value="Unassembled WGS sequence"/>
</dbReference>
<feature type="region of interest" description="Disordered" evidence="4">
    <location>
        <begin position="149"/>
        <end position="169"/>
    </location>
</feature>
<protein>
    <submittedName>
        <fullName evidence="6">Hsp70/Hsp90 co-chaperone CNS1</fullName>
    </submittedName>
</protein>
<dbReference type="InterPro" id="IPR011990">
    <property type="entry name" value="TPR-like_helical_dom_sf"/>
</dbReference>
<evidence type="ECO:0000313" key="7">
    <source>
        <dbReference type="Proteomes" id="UP000326340"/>
    </source>
</evidence>
<sequence length="448" mass="48876">MQLDEITDQMADGMIAETQRRDAAEAAAAAAASGQAAAPGAAKGAALPPGHALLSGKTPDQVLADLNKSPLFMTELEDNDDVAALQALAYEGTARENGEEFKERGNECFKARMHADAKEFYTKGIEILALEERRRAQGEKTFHTEKARVGGNAEKAAGQQGKEEEEKEEREVEVEVEDDDDEIAQQKAVLESLYVNRAACHLELGNYRSCWTDCGLALRLNPANLKAFYRSARALLKVGRIAEADDACARGLALDPDNKPLRAVARDIVEAAERADAKARREAEREAREKLRATLLRAALAARGIRTRETAQPPEMEDARMRLVPDEDDPASSLSFPAVLLYPVHLESDFVKAFGETECLADHLSYILPVPWDERGEYSPDGVECYMETAKGALVKIGKKATLLKILSGGNVEVVDGIVRVYVVPAARARAWIDEFKIKKAAEKGASS</sequence>
<dbReference type="Pfam" id="PF18972">
    <property type="entry name" value="Wheel"/>
    <property type="match status" value="1"/>
</dbReference>
<name>A0A5Q4BHN1_9PEZI</name>
<dbReference type="CDD" id="cd21381">
    <property type="entry name" value="CTWD_TTC4"/>
    <property type="match status" value="1"/>
</dbReference>
<dbReference type="GO" id="GO:0030544">
    <property type="term" value="F:Hsp70 protein binding"/>
    <property type="evidence" value="ECO:0007669"/>
    <property type="project" value="TreeGrafter"/>
</dbReference>
<feature type="domain" description="Cns1/TTC4 wheel" evidence="5">
    <location>
        <begin position="326"/>
        <end position="436"/>
    </location>
</feature>
<dbReference type="AlphaFoldDB" id="A0A5Q4BHN1"/>
<dbReference type="GO" id="GO:0051879">
    <property type="term" value="F:Hsp90 protein binding"/>
    <property type="evidence" value="ECO:0007669"/>
    <property type="project" value="InterPro"/>
</dbReference>
<evidence type="ECO:0000256" key="3">
    <source>
        <dbReference type="ARBA" id="ARBA00023602"/>
    </source>
</evidence>
<keyword evidence="1" id="KW-0677">Repeat</keyword>
<reference evidence="6 7" key="1">
    <citation type="journal article" date="2019" name="Sci. Rep.">
        <title>Colletotrichum shisoi sp. nov., an anthracnose pathogen of Perilla frutescens in Japan: molecular phylogenetic, morphological and genomic evidence.</title>
        <authorList>
            <person name="Gan P."/>
            <person name="Tsushima A."/>
            <person name="Hiroyama R."/>
            <person name="Narusaka M."/>
            <person name="Takano Y."/>
            <person name="Narusaka Y."/>
            <person name="Kawaradani M."/>
            <person name="Damm U."/>
            <person name="Shirasu K."/>
        </authorList>
    </citation>
    <scope>NUCLEOTIDE SEQUENCE [LARGE SCALE GENOMIC DNA]</scope>
    <source>
        <strain evidence="6 7">PG-2018a</strain>
    </source>
</reference>